<dbReference type="PANTHER" id="PTHR43666">
    <property type="entry name" value="TLDD PROTEIN"/>
    <property type="match status" value="1"/>
</dbReference>
<evidence type="ECO:0000313" key="4">
    <source>
        <dbReference type="Proteomes" id="UP000280066"/>
    </source>
</evidence>
<feature type="domain" description="Metalloprotease TldD/E central" evidence="2">
    <location>
        <begin position="152"/>
        <end position="212"/>
    </location>
</feature>
<dbReference type="OrthoDB" id="9763230at2"/>
<accession>A0A428JFQ7</accession>
<dbReference type="InterPro" id="IPR045569">
    <property type="entry name" value="Metalloprtase-TldD/E_C"/>
</dbReference>
<dbReference type="Pfam" id="PF19290">
    <property type="entry name" value="PmbA_TldD_2nd"/>
    <property type="match status" value="1"/>
</dbReference>
<evidence type="ECO:0000259" key="2">
    <source>
        <dbReference type="Pfam" id="PF19290"/>
    </source>
</evidence>
<reference evidence="3 4" key="1">
    <citation type="submission" date="2018-12" db="EMBL/GenBank/DDBJ databases">
        <authorList>
            <person name="Feng G."/>
            <person name="Zhu H."/>
        </authorList>
    </citation>
    <scope>NUCLEOTIDE SEQUENCE [LARGE SCALE GENOMIC DNA]</scope>
    <source>
        <strain evidence="3 4">9PBR-2</strain>
    </source>
</reference>
<dbReference type="AlphaFoldDB" id="A0A428JFQ7"/>
<feature type="domain" description="Metalloprotease TldD/E C-terminal" evidence="1">
    <location>
        <begin position="222"/>
        <end position="437"/>
    </location>
</feature>
<dbReference type="GO" id="GO:0006508">
    <property type="term" value="P:proteolysis"/>
    <property type="evidence" value="ECO:0007669"/>
    <property type="project" value="InterPro"/>
</dbReference>
<gene>
    <name evidence="3" type="ORF">EI290_13840</name>
</gene>
<evidence type="ECO:0000259" key="1">
    <source>
        <dbReference type="Pfam" id="PF19289"/>
    </source>
</evidence>
<dbReference type="InterPro" id="IPR045570">
    <property type="entry name" value="Metalloprtase-TldD/E_cen_dom"/>
</dbReference>
<dbReference type="Gene3D" id="3.30.2290.10">
    <property type="entry name" value="PmbA/TldD superfamily"/>
    <property type="match status" value="1"/>
</dbReference>
<name>A0A428JFQ7_9BACT</name>
<proteinExistence type="predicted"/>
<organism evidence="3 4">
    <name type="scientific">Hymenobacter metallilatus</name>
    <dbReference type="NCBI Taxonomy" id="2493666"/>
    <lineage>
        <taxon>Bacteria</taxon>
        <taxon>Pseudomonadati</taxon>
        <taxon>Bacteroidota</taxon>
        <taxon>Cytophagia</taxon>
        <taxon>Cytophagales</taxon>
        <taxon>Hymenobacteraceae</taxon>
        <taxon>Hymenobacter</taxon>
    </lineage>
</organism>
<dbReference type="EMBL" id="RWIS01000009">
    <property type="protein sequence ID" value="RSK31098.1"/>
    <property type="molecule type" value="Genomic_DNA"/>
</dbReference>
<dbReference type="PANTHER" id="PTHR43666:SF1">
    <property type="entry name" value="CONSERVED PROTEIN"/>
    <property type="match status" value="1"/>
</dbReference>
<keyword evidence="4" id="KW-1185">Reference proteome</keyword>
<dbReference type="GO" id="GO:0008237">
    <property type="term" value="F:metallopeptidase activity"/>
    <property type="evidence" value="ECO:0007669"/>
    <property type="project" value="InterPro"/>
</dbReference>
<protein>
    <submittedName>
        <fullName evidence="3">TldD/PmbA family protein</fullName>
    </submittedName>
</protein>
<dbReference type="SUPFAM" id="SSF111283">
    <property type="entry name" value="Putative modulator of DNA gyrase, PmbA/TldD"/>
    <property type="match status" value="1"/>
</dbReference>
<comment type="caution">
    <text evidence="3">The sequence shown here is derived from an EMBL/GenBank/DDBJ whole genome shotgun (WGS) entry which is preliminary data.</text>
</comment>
<dbReference type="InterPro" id="IPR035068">
    <property type="entry name" value="TldD/PmbA_N"/>
</dbReference>
<evidence type="ECO:0000313" key="3">
    <source>
        <dbReference type="EMBL" id="RSK31098.1"/>
    </source>
</evidence>
<sequence>MILSQSEAQGILQKVLSFSKADECEATLNGQTGGNVRSARNAISTSGAVDNVSLTVESRFGKRSGVATCNQFDDATLRSCVQRAEEIARLAPESPEYMPFLGPQKYLASPGSFAKATADITPDYRAAQVGASMKLCDEKKLTSAAFLNDGAGFVAKRNSKGLEAYQQTSGLEFSITVRTPDGTGSGYATADYNDASKFDARRLTQIAADKAAGSRNAQALEPGKYTVILEPAALVANSDASLMQALMSALDARNADEGRSFLSKKGGGNRKGEKLFDERVTIYSDPLNPEIADLTFSGDGRPQQKITWIEKGVVKNLYTSRFWAQKAGIPDIPRPGGWIMEGGTQSTADLIKGTQRGILVTRLWYIRPVDPQTLLYTGLTRDGTFYIENGKIKHPVKNFRFNESPIIMLNNLEAIGKPVRVNGNLVPPLKIRDFTFTSLSDAV</sequence>
<dbReference type="RefSeq" id="WP_125431431.1">
    <property type="nucleotide sequence ID" value="NZ_RWIS01000009.1"/>
</dbReference>
<dbReference type="InterPro" id="IPR036059">
    <property type="entry name" value="TldD/PmbA_sf"/>
</dbReference>
<dbReference type="Pfam" id="PF19289">
    <property type="entry name" value="PmbA_TldD_3rd"/>
    <property type="match status" value="1"/>
</dbReference>
<dbReference type="Proteomes" id="UP000280066">
    <property type="component" value="Unassembled WGS sequence"/>
</dbReference>